<dbReference type="HAMAP" id="MF_00151">
    <property type="entry name" value="PPAT_bact"/>
    <property type="match status" value="1"/>
</dbReference>
<evidence type="ECO:0000256" key="1">
    <source>
        <dbReference type="ARBA" id="ARBA00022490"/>
    </source>
</evidence>
<dbReference type="PANTHER" id="PTHR21342:SF1">
    <property type="entry name" value="PHOSPHOPANTETHEINE ADENYLYLTRANSFERASE"/>
    <property type="match status" value="1"/>
</dbReference>
<keyword evidence="12" id="KW-1185">Reference proteome</keyword>
<feature type="binding site" evidence="9">
    <location>
        <begin position="92"/>
        <end position="94"/>
    </location>
    <ligand>
        <name>ATP</name>
        <dbReference type="ChEBI" id="CHEBI:30616"/>
    </ligand>
</feature>
<keyword evidence="4 9" id="KW-0547">Nucleotide-binding</keyword>
<feature type="domain" description="Cytidyltransferase-like" evidence="10">
    <location>
        <begin position="9"/>
        <end position="137"/>
    </location>
</feature>
<accession>A0A518B727</accession>
<feature type="binding site" evidence="9">
    <location>
        <position position="21"/>
    </location>
    <ligand>
        <name>ATP</name>
        <dbReference type="ChEBI" id="CHEBI:30616"/>
    </ligand>
</feature>
<dbReference type="AlphaFoldDB" id="A0A518B727"/>
<dbReference type="InterPro" id="IPR001980">
    <property type="entry name" value="PPAT"/>
</dbReference>
<dbReference type="InterPro" id="IPR014729">
    <property type="entry name" value="Rossmann-like_a/b/a_fold"/>
</dbReference>
<dbReference type="Gene3D" id="3.40.50.620">
    <property type="entry name" value="HUPs"/>
    <property type="match status" value="1"/>
</dbReference>
<feature type="binding site" evidence="9">
    <location>
        <position position="13"/>
    </location>
    <ligand>
        <name>substrate</name>
    </ligand>
</feature>
<dbReference type="EMBL" id="CP036279">
    <property type="protein sequence ID" value="QDU62766.1"/>
    <property type="molecule type" value="Genomic_DNA"/>
</dbReference>
<organism evidence="11 12">
    <name type="scientific">Kolteria novifilia</name>
    <dbReference type="NCBI Taxonomy" id="2527975"/>
    <lineage>
        <taxon>Bacteria</taxon>
        <taxon>Pseudomonadati</taxon>
        <taxon>Planctomycetota</taxon>
        <taxon>Planctomycetia</taxon>
        <taxon>Kolteriales</taxon>
        <taxon>Kolteriaceae</taxon>
        <taxon>Kolteria</taxon>
    </lineage>
</organism>
<protein>
    <recommendedName>
        <fullName evidence="9">Phosphopantetheine adenylyltransferase</fullName>
        <ecNumber evidence="9">2.7.7.3</ecNumber>
    </recommendedName>
    <alternativeName>
        <fullName evidence="9">Dephospho-CoA pyrophosphorylase</fullName>
    </alternativeName>
    <alternativeName>
        <fullName evidence="9">Pantetheine-phosphate adenylyltransferase</fullName>
        <shortName evidence="9">PPAT</shortName>
    </alternativeName>
</protein>
<evidence type="ECO:0000256" key="2">
    <source>
        <dbReference type="ARBA" id="ARBA00022679"/>
    </source>
</evidence>
<evidence type="ECO:0000256" key="6">
    <source>
        <dbReference type="ARBA" id="ARBA00022842"/>
    </source>
</evidence>
<dbReference type="PRINTS" id="PR01020">
    <property type="entry name" value="LPSBIOSNTHSS"/>
</dbReference>
<dbReference type="Proteomes" id="UP000317093">
    <property type="component" value="Chromosome"/>
</dbReference>
<comment type="cofactor">
    <cofactor evidence="9">
        <name>Mg(2+)</name>
        <dbReference type="ChEBI" id="CHEBI:18420"/>
    </cofactor>
</comment>
<dbReference type="InterPro" id="IPR004821">
    <property type="entry name" value="Cyt_trans-like"/>
</dbReference>
<evidence type="ECO:0000313" key="12">
    <source>
        <dbReference type="Proteomes" id="UP000317093"/>
    </source>
</evidence>
<sequence length="168" mass="18982">MNRGARIAVYTGSFDPYHLGHQNIVRRASRLFDRLVIGVGENPEKRSVFSQEERVTMIEELVEELPNVDVRGFSGLAVRFVREEGARVLLRGIRALSDIEYEFTMTLTNSTLDEEIETVFLMADKEYGHLSSTLIRQIAALGGDLRGFVPEPVIGRLEARFRQKVGQA</sequence>
<evidence type="ECO:0000256" key="7">
    <source>
        <dbReference type="ARBA" id="ARBA00022993"/>
    </source>
</evidence>
<dbReference type="Pfam" id="PF01467">
    <property type="entry name" value="CTP_transf_like"/>
    <property type="match status" value="1"/>
</dbReference>
<keyword evidence="7 9" id="KW-0173">Coenzyme A biosynthesis</keyword>
<gene>
    <name evidence="9 11" type="primary">coaD</name>
    <name evidence="11" type="ORF">Pan216_36360</name>
</gene>
<comment type="similarity">
    <text evidence="9">Belongs to the bacterial CoaD family.</text>
</comment>
<evidence type="ECO:0000256" key="5">
    <source>
        <dbReference type="ARBA" id="ARBA00022840"/>
    </source>
</evidence>
<dbReference type="GO" id="GO:0004595">
    <property type="term" value="F:pantetheine-phosphate adenylyltransferase activity"/>
    <property type="evidence" value="ECO:0007669"/>
    <property type="project" value="UniProtKB-UniRule"/>
</dbReference>
<dbReference type="NCBIfam" id="TIGR00125">
    <property type="entry name" value="cyt_tran_rel"/>
    <property type="match status" value="1"/>
</dbReference>
<evidence type="ECO:0000256" key="4">
    <source>
        <dbReference type="ARBA" id="ARBA00022741"/>
    </source>
</evidence>
<dbReference type="PANTHER" id="PTHR21342">
    <property type="entry name" value="PHOSPHOPANTETHEINE ADENYLYLTRANSFERASE"/>
    <property type="match status" value="1"/>
</dbReference>
<comment type="pathway">
    <text evidence="9">Cofactor biosynthesis; coenzyme A biosynthesis; CoA from (R)-pantothenate: step 4/5.</text>
</comment>
<feature type="binding site" evidence="9">
    <location>
        <begin position="13"/>
        <end position="14"/>
    </location>
    <ligand>
        <name>ATP</name>
        <dbReference type="ChEBI" id="CHEBI:30616"/>
    </ligand>
</feature>
<reference evidence="11 12" key="1">
    <citation type="submission" date="2019-02" db="EMBL/GenBank/DDBJ databases">
        <title>Deep-cultivation of Planctomycetes and their phenomic and genomic characterization uncovers novel biology.</title>
        <authorList>
            <person name="Wiegand S."/>
            <person name="Jogler M."/>
            <person name="Boedeker C."/>
            <person name="Pinto D."/>
            <person name="Vollmers J."/>
            <person name="Rivas-Marin E."/>
            <person name="Kohn T."/>
            <person name="Peeters S.H."/>
            <person name="Heuer A."/>
            <person name="Rast P."/>
            <person name="Oberbeckmann S."/>
            <person name="Bunk B."/>
            <person name="Jeske O."/>
            <person name="Meyerdierks A."/>
            <person name="Storesund J.E."/>
            <person name="Kallscheuer N."/>
            <person name="Luecker S."/>
            <person name="Lage O.M."/>
            <person name="Pohl T."/>
            <person name="Merkel B.J."/>
            <person name="Hornburger P."/>
            <person name="Mueller R.-W."/>
            <person name="Bruemmer F."/>
            <person name="Labrenz M."/>
            <person name="Spormann A.M."/>
            <person name="Op den Camp H."/>
            <person name="Overmann J."/>
            <person name="Amann R."/>
            <person name="Jetten M.S.M."/>
            <person name="Mascher T."/>
            <person name="Medema M.H."/>
            <person name="Devos D.P."/>
            <person name="Kaster A.-K."/>
            <person name="Ovreas L."/>
            <person name="Rohde M."/>
            <person name="Galperin M.Y."/>
            <person name="Jogler C."/>
        </authorList>
    </citation>
    <scope>NUCLEOTIDE SEQUENCE [LARGE SCALE GENOMIC DNA]</scope>
    <source>
        <strain evidence="11 12">Pan216</strain>
    </source>
</reference>
<keyword evidence="3 9" id="KW-0548">Nucleotidyltransferase</keyword>
<evidence type="ECO:0000256" key="8">
    <source>
        <dbReference type="ARBA" id="ARBA00029346"/>
    </source>
</evidence>
<evidence type="ECO:0000256" key="9">
    <source>
        <dbReference type="HAMAP-Rule" id="MF_00151"/>
    </source>
</evidence>
<feature type="binding site" evidence="9">
    <location>
        <position position="91"/>
    </location>
    <ligand>
        <name>substrate</name>
    </ligand>
</feature>
<comment type="function">
    <text evidence="9">Reversibly transfers an adenylyl group from ATP to 4'-phosphopantetheine, yielding dephospho-CoA (dPCoA) and pyrophosphate.</text>
</comment>
<dbReference type="NCBIfam" id="TIGR01510">
    <property type="entry name" value="coaD_prev_kdtB"/>
    <property type="match status" value="1"/>
</dbReference>
<keyword evidence="2 9" id="KW-0808">Transferase</keyword>
<dbReference type="SUPFAM" id="SSF52374">
    <property type="entry name" value="Nucleotidylyl transferase"/>
    <property type="match status" value="1"/>
</dbReference>
<dbReference type="GO" id="GO:0005737">
    <property type="term" value="C:cytoplasm"/>
    <property type="evidence" value="ECO:0007669"/>
    <property type="project" value="UniProtKB-SubCell"/>
</dbReference>
<dbReference type="RefSeq" id="WP_145259744.1">
    <property type="nucleotide sequence ID" value="NZ_CP036279.1"/>
</dbReference>
<feature type="binding site" evidence="9">
    <location>
        <position position="77"/>
    </location>
    <ligand>
        <name>substrate</name>
    </ligand>
</feature>
<comment type="catalytic activity">
    <reaction evidence="8 9">
        <text>(R)-4'-phosphopantetheine + ATP + H(+) = 3'-dephospho-CoA + diphosphate</text>
        <dbReference type="Rhea" id="RHEA:19801"/>
        <dbReference type="ChEBI" id="CHEBI:15378"/>
        <dbReference type="ChEBI" id="CHEBI:30616"/>
        <dbReference type="ChEBI" id="CHEBI:33019"/>
        <dbReference type="ChEBI" id="CHEBI:57328"/>
        <dbReference type="ChEBI" id="CHEBI:61723"/>
        <dbReference type="EC" id="2.7.7.3"/>
    </reaction>
</comment>
<feature type="binding site" evidence="9">
    <location>
        <begin position="127"/>
        <end position="133"/>
    </location>
    <ligand>
        <name>ATP</name>
        <dbReference type="ChEBI" id="CHEBI:30616"/>
    </ligand>
</feature>
<evidence type="ECO:0000259" key="10">
    <source>
        <dbReference type="Pfam" id="PF01467"/>
    </source>
</evidence>
<dbReference type="GO" id="GO:0015937">
    <property type="term" value="P:coenzyme A biosynthetic process"/>
    <property type="evidence" value="ECO:0007669"/>
    <property type="project" value="UniProtKB-UniRule"/>
</dbReference>
<name>A0A518B727_9BACT</name>
<keyword evidence="1 9" id="KW-0963">Cytoplasm</keyword>
<proteinExistence type="inferred from homology"/>
<feature type="binding site" evidence="9">
    <location>
        <position position="102"/>
    </location>
    <ligand>
        <name>ATP</name>
        <dbReference type="ChEBI" id="CHEBI:30616"/>
    </ligand>
</feature>
<keyword evidence="6 9" id="KW-0460">Magnesium</keyword>
<comment type="subcellular location">
    <subcellularLocation>
        <location evidence="9">Cytoplasm</location>
    </subcellularLocation>
</comment>
<feature type="binding site" evidence="9">
    <location>
        <position position="45"/>
    </location>
    <ligand>
        <name>substrate</name>
    </ligand>
</feature>
<dbReference type="OrthoDB" id="9806661at2"/>
<dbReference type="KEGG" id="knv:Pan216_36360"/>
<dbReference type="UniPathway" id="UPA00241">
    <property type="reaction ID" value="UER00355"/>
</dbReference>
<evidence type="ECO:0000256" key="3">
    <source>
        <dbReference type="ARBA" id="ARBA00022695"/>
    </source>
</evidence>
<dbReference type="GO" id="GO:0005524">
    <property type="term" value="F:ATP binding"/>
    <property type="evidence" value="ECO:0007669"/>
    <property type="project" value="UniProtKB-KW"/>
</dbReference>
<evidence type="ECO:0000313" key="11">
    <source>
        <dbReference type="EMBL" id="QDU62766.1"/>
    </source>
</evidence>
<comment type="subunit">
    <text evidence="9">Homohexamer.</text>
</comment>
<dbReference type="CDD" id="cd02163">
    <property type="entry name" value="PPAT"/>
    <property type="match status" value="1"/>
</dbReference>
<feature type="site" description="Transition state stabilizer" evidence="9">
    <location>
        <position position="21"/>
    </location>
</feature>
<keyword evidence="5 9" id="KW-0067">ATP-binding</keyword>
<dbReference type="EC" id="2.7.7.3" evidence="9"/>